<evidence type="ECO:0000313" key="2">
    <source>
        <dbReference type="EMBL" id="MDI2090850.1"/>
    </source>
</evidence>
<keyword evidence="1" id="KW-1133">Transmembrane helix</keyword>
<sequence>MQKYMKWLMVSIGMGMVGIFPIIDGFAQNDQSEITRPQPELTKQPLTITTKTGKKHQFLVEIAKTPKEQEVGEMFRPHVPENGGMLFVWPGPQPSNMWMKNTLVPLDMVFIDGHHRIQAIAENTVPYSLAPINSRGAVIATLELQGGITEKLGITVGDTVDSAAFEPDQSTVSKGEAVEIGNKKK</sequence>
<dbReference type="InterPro" id="IPR003795">
    <property type="entry name" value="DUF192"/>
</dbReference>
<dbReference type="Proteomes" id="UP001431634">
    <property type="component" value="Unassembled WGS sequence"/>
</dbReference>
<reference evidence="2" key="1">
    <citation type="submission" date="2023-05" db="EMBL/GenBank/DDBJ databases">
        <title>Whole genome sequence of Commensalibacter sp.</title>
        <authorList>
            <person name="Charoenyingcharoen P."/>
            <person name="Yukphan P."/>
        </authorList>
    </citation>
    <scope>NUCLEOTIDE SEQUENCE</scope>
    <source>
        <strain evidence="2">TBRC 16381</strain>
    </source>
</reference>
<proteinExistence type="predicted"/>
<protein>
    <submittedName>
        <fullName evidence="2">DUF192 domain-containing protein</fullName>
    </submittedName>
</protein>
<dbReference type="PANTHER" id="PTHR37953:SF1">
    <property type="entry name" value="UPF0127 PROTEIN MJ1496"/>
    <property type="match status" value="1"/>
</dbReference>
<organism evidence="2 3">
    <name type="scientific">Commensalibacter oyaizuii</name>
    <dbReference type="NCBI Taxonomy" id="3043873"/>
    <lineage>
        <taxon>Bacteria</taxon>
        <taxon>Pseudomonadati</taxon>
        <taxon>Pseudomonadota</taxon>
        <taxon>Alphaproteobacteria</taxon>
        <taxon>Acetobacterales</taxon>
        <taxon>Acetobacteraceae</taxon>
    </lineage>
</organism>
<dbReference type="Gene3D" id="2.60.120.1140">
    <property type="entry name" value="Protein of unknown function DUF192"/>
    <property type="match status" value="1"/>
</dbReference>
<dbReference type="EMBL" id="JASBAO010000001">
    <property type="protein sequence ID" value="MDI2090850.1"/>
    <property type="molecule type" value="Genomic_DNA"/>
</dbReference>
<keyword evidence="1" id="KW-0472">Membrane</keyword>
<name>A0ABT6Q1G6_9PROT</name>
<comment type="caution">
    <text evidence="2">The sequence shown here is derived from an EMBL/GenBank/DDBJ whole genome shotgun (WGS) entry which is preliminary data.</text>
</comment>
<dbReference type="InterPro" id="IPR038695">
    <property type="entry name" value="Saro_0823-like_sf"/>
</dbReference>
<keyword evidence="1" id="KW-0812">Transmembrane</keyword>
<dbReference type="PANTHER" id="PTHR37953">
    <property type="entry name" value="UPF0127 PROTEIN MJ1496"/>
    <property type="match status" value="1"/>
</dbReference>
<gene>
    <name evidence="2" type="ORF">QJV27_05615</name>
</gene>
<feature type="transmembrane region" description="Helical" evidence="1">
    <location>
        <begin position="7"/>
        <end position="27"/>
    </location>
</feature>
<keyword evidence="3" id="KW-1185">Reference proteome</keyword>
<dbReference type="Pfam" id="PF02643">
    <property type="entry name" value="DUF192"/>
    <property type="match status" value="1"/>
</dbReference>
<accession>A0ABT6Q1G6</accession>
<evidence type="ECO:0000313" key="3">
    <source>
        <dbReference type="Proteomes" id="UP001431634"/>
    </source>
</evidence>
<evidence type="ECO:0000256" key="1">
    <source>
        <dbReference type="SAM" id="Phobius"/>
    </source>
</evidence>